<evidence type="ECO:0000313" key="6">
    <source>
        <dbReference type="EMBL" id="KAL0302498.1"/>
    </source>
</evidence>
<comment type="subcellular location">
    <subcellularLocation>
        <location evidence="1">Cytoplasm</location>
    </subcellularLocation>
</comment>
<dbReference type="InterPro" id="IPR036249">
    <property type="entry name" value="Thioredoxin-like_sf"/>
</dbReference>
<dbReference type="GO" id="GO:0005737">
    <property type="term" value="C:cytoplasm"/>
    <property type="evidence" value="ECO:0007669"/>
    <property type="project" value="UniProtKB-SubCell"/>
</dbReference>
<keyword evidence="4" id="KW-0676">Redox-active center</keyword>
<evidence type="ECO:0000256" key="4">
    <source>
        <dbReference type="ARBA" id="ARBA00023284"/>
    </source>
</evidence>
<keyword evidence="3" id="KW-0963">Cytoplasm</keyword>
<dbReference type="PROSITE" id="PS51354">
    <property type="entry name" value="GLUTAREDOXIN_2"/>
    <property type="match status" value="1"/>
</dbReference>
<gene>
    <name evidence="6" type="ORF">Sangu_3097400</name>
</gene>
<dbReference type="AlphaFoldDB" id="A0AAW2K9K5"/>
<comment type="similarity">
    <text evidence="2">Belongs to the glutaredoxin family. CC-type subfamily.</text>
</comment>
<dbReference type="InterPro" id="IPR011905">
    <property type="entry name" value="GlrX-like_pln_2"/>
</dbReference>
<reference evidence="6" key="2">
    <citation type="journal article" date="2024" name="Plant">
        <title>Genomic evolution and insights into agronomic trait innovations of Sesamum species.</title>
        <authorList>
            <person name="Miao H."/>
            <person name="Wang L."/>
            <person name="Qu L."/>
            <person name="Liu H."/>
            <person name="Sun Y."/>
            <person name="Le M."/>
            <person name="Wang Q."/>
            <person name="Wei S."/>
            <person name="Zheng Y."/>
            <person name="Lin W."/>
            <person name="Duan Y."/>
            <person name="Cao H."/>
            <person name="Xiong S."/>
            <person name="Wang X."/>
            <person name="Wei L."/>
            <person name="Li C."/>
            <person name="Ma Q."/>
            <person name="Ju M."/>
            <person name="Zhao R."/>
            <person name="Li G."/>
            <person name="Mu C."/>
            <person name="Tian Q."/>
            <person name="Mei H."/>
            <person name="Zhang T."/>
            <person name="Gao T."/>
            <person name="Zhang H."/>
        </authorList>
    </citation>
    <scope>NUCLEOTIDE SEQUENCE</scope>
    <source>
        <strain evidence="6">G01</strain>
    </source>
</reference>
<proteinExistence type="inferred from homology"/>
<dbReference type="SUPFAM" id="SSF52833">
    <property type="entry name" value="Thioredoxin-like"/>
    <property type="match status" value="1"/>
</dbReference>
<accession>A0AAW2K9K5</accession>
<name>A0AAW2K9K5_9LAMI</name>
<dbReference type="EMBL" id="JACGWK010000255">
    <property type="protein sequence ID" value="KAL0302498.1"/>
    <property type="molecule type" value="Genomic_DNA"/>
</dbReference>
<protein>
    <submittedName>
        <fullName evidence="6">Glutaredoxin-C11</fullName>
    </submittedName>
</protein>
<organism evidence="6">
    <name type="scientific">Sesamum angustifolium</name>
    <dbReference type="NCBI Taxonomy" id="2727405"/>
    <lineage>
        <taxon>Eukaryota</taxon>
        <taxon>Viridiplantae</taxon>
        <taxon>Streptophyta</taxon>
        <taxon>Embryophyta</taxon>
        <taxon>Tracheophyta</taxon>
        <taxon>Spermatophyta</taxon>
        <taxon>Magnoliopsida</taxon>
        <taxon>eudicotyledons</taxon>
        <taxon>Gunneridae</taxon>
        <taxon>Pentapetalae</taxon>
        <taxon>asterids</taxon>
        <taxon>lamiids</taxon>
        <taxon>Lamiales</taxon>
        <taxon>Pedaliaceae</taxon>
        <taxon>Sesamum</taxon>
    </lineage>
</organism>
<dbReference type="InterPro" id="IPR002109">
    <property type="entry name" value="Glutaredoxin"/>
</dbReference>
<evidence type="ECO:0000256" key="1">
    <source>
        <dbReference type="ARBA" id="ARBA00004496"/>
    </source>
</evidence>
<dbReference type="Gene3D" id="3.40.30.10">
    <property type="entry name" value="Glutaredoxin"/>
    <property type="match status" value="1"/>
</dbReference>
<evidence type="ECO:0000259" key="5">
    <source>
        <dbReference type="Pfam" id="PF00462"/>
    </source>
</evidence>
<reference evidence="6" key="1">
    <citation type="submission" date="2020-06" db="EMBL/GenBank/DDBJ databases">
        <authorList>
            <person name="Li T."/>
            <person name="Hu X."/>
            <person name="Zhang T."/>
            <person name="Song X."/>
            <person name="Zhang H."/>
            <person name="Dai N."/>
            <person name="Sheng W."/>
            <person name="Hou X."/>
            <person name="Wei L."/>
        </authorList>
    </citation>
    <scope>NUCLEOTIDE SEQUENCE</scope>
    <source>
        <strain evidence="6">G01</strain>
        <tissue evidence="6">Leaf</tissue>
    </source>
</reference>
<dbReference type="NCBIfam" id="TIGR02189">
    <property type="entry name" value="GlrX-like_plant"/>
    <property type="match status" value="1"/>
</dbReference>
<evidence type="ECO:0000256" key="2">
    <source>
        <dbReference type="ARBA" id="ARBA00007568"/>
    </source>
</evidence>
<evidence type="ECO:0000256" key="3">
    <source>
        <dbReference type="ARBA" id="ARBA00022490"/>
    </source>
</evidence>
<dbReference type="CDD" id="cd03419">
    <property type="entry name" value="GRX_GRXh_1_2_like"/>
    <property type="match status" value="1"/>
</dbReference>
<sequence>MHAVISSSNGQSKGVSIQEGCSYLHKKLPAALCHSIKALFYDLGASPAVHELDHESSGKEMERALRGLGCNPTVPAVFIGGEYVGSAKDVISLHVDGSLKQRLINAKAIWF</sequence>
<comment type="caution">
    <text evidence="6">The sequence shown here is derived from an EMBL/GenBank/DDBJ whole genome shotgun (WGS) entry which is preliminary data.</text>
</comment>
<feature type="domain" description="Glutaredoxin" evidence="5">
    <location>
        <begin position="33"/>
        <end position="84"/>
    </location>
</feature>
<dbReference type="Pfam" id="PF00462">
    <property type="entry name" value="Glutaredoxin"/>
    <property type="match status" value="1"/>
</dbReference>
<dbReference type="PANTHER" id="PTHR10168">
    <property type="entry name" value="GLUTAREDOXIN"/>
    <property type="match status" value="1"/>
</dbReference>